<dbReference type="GO" id="GO:0008168">
    <property type="term" value="F:methyltransferase activity"/>
    <property type="evidence" value="ECO:0007669"/>
    <property type="project" value="UniProtKB-KW"/>
</dbReference>
<evidence type="ECO:0000259" key="1">
    <source>
        <dbReference type="Pfam" id="PF08241"/>
    </source>
</evidence>
<dbReference type="Gene3D" id="3.40.50.150">
    <property type="entry name" value="Vaccinia Virus protein VP39"/>
    <property type="match status" value="1"/>
</dbReference>
<evidence type="ECO:0000313" key="2">
    <source>
        <dbReference type="EMBL" id="MCX7568928.1"/>
    </source>
</evidence>
<organism evidence="2 3">
    <name type="scientific">Tumebacillus lacus</name>
    <dbReference type="NCBI Taxonomy" id="2995335"/>
    <lineage>
        <taxon>Bacteria</taxon>
        <taxon>Bacillati</taxon>
        <taxon>Bacillota</taxon>
        <taxon>Bacilli</taxon>
        <taxon>Bacillales</taxon>
        <taxon>Alicyclobacillaceae</taxon>
        <taxon>Tumebacillus</taxon>
    </lineage>
</organism>
<keyword evidence="3" id="KW-1185">Reference proteome</keyword>
<reference evidence="2 3" key="1">
    <citation type="submission" date="2022-11" db="EMBL/GenBank/DDBJ databases">
        <title>Study of microbial diversity in lake waters.</title>
        <authorList>
            <person name="Zhang J."/>
        </authorList>
    </citation>
    <scope>NUCLEOTIDE SEQUENCE [LARGE SCALE GENOMIC DNA]</scope>
    <source>
        <strain evidence="2 3">DT12</strain>
    </source>
</reference>
<protein>
    <submittedName>
        <fullName evidence="2">Class I SAM-dependent methyltransferase</fullName>
    </submittedName>
</protein>
<dbReference type="RefSeq" id="WP_267150162.1">
    <property type="nucleotide sequence ID" value="NZ_JAPMLT010000001.1"/>
</dbReference>
<gene>
    <name evidence="2" type="ORF">OS242_02995</name>
</gene>
<dbReference type="GO" id="GO:0032259">
    <property type="term" value="P:methylation"/>
    <property type="evidence" value="ECO:0007669"/>
    <property type="project" value="UniProtKB-KW"/>
</dbReference>
<feature type="domain" description="Methyltransferase type 11" evidence="1">
    <location>
        <begin position="76"/>
        <end position="166"/>
    </location>
</feature>
<dbReference type="Proteomes" id="UP001208017">
    <property type="component" value="Unassembled WGS sequence"/>
</dbReference>
<comment type="caution">
    <text evidence="2">The sequence shown here is derived from an EMBL/GenBank/DDBJ whole genome shotgun (WGS) entry which is preliminary data.</text>
</comment>
<dbReference type="EMBL" id="JAPMLT010000001">
    <property type="protein sequence ID" value="MCX7568928.1"/>
    <property type="molecule type" value="Genomic_DNA"/>
</dbReference>
<keyword evidence="2" id="KW-0489">Methyltransferase</keyword>
<keyword evidence="2" id="KW-0808">Transferase</keyword>
<dbReference type="InterPro" id="IPR050508">
    <property type="entry name" value="Methyltransf_Superfamily"/>
</dbReference>
<dbReference type="PANTHER" id="PTHR42912">
    <property type="entry name" value="METHYLTRANSFERASE"/>
    <property type="match status" value="1"/>
</dbReference>
<dbReference type="InterPro" id="IPR013216">
    <property type="entry name" value="Methyltransf_11"/>
</dbReference>
<name>A0ABT3WYZ2_9BACL</name>
<evidence type="ECO:0000313" key="3">
    <source>
        <dbReference type="Proteomes" id="UP001208017"/>
    </source>
</evidence>
<accession>A0ABT3WYZ2</accession>
<dbReference type="SUPFAM" id="SSF53335">
    <property type="entry name" value="S-adenosyl-L-methionine-dependent methyltransferases"/>
    <property type="match status" value="1"/>
</dbReference>
<dbReference type="Pfam" id="PF08241">
    <property type="entry name" value="Methyltransf_11"/>
    <property type="match status" value="1"/>
</dbReference>
<dbReference type="CDD" id="cd02440">
    <property type="entry name" value="AdoMet_MTases"/>
    <property type="match status" value="1"/>
</dbReference>
<dbReference type="InterPro" id="IPR029063">
    <property type="entry name" value="SAM-dependent_MTases_sf"/>
</dbReference>
<proteinExistence type="predicted"/>
<sequence length="237" mass="28018">MGGTLVFSKHVPFHRKDRIQMFFPLQTKRNHQEKRNAEMALSPLVYHRLVRPKWMTQKYIHNHINANFDLKNKRILDFGAGTGANCTLCTPEMYHGIEPDHGRVQLASRLYPGYKFSVLQDDVLPVEDRSIDFVMIIAVLHHIATQEITRYVAEFRRILSPEGRVLVIEPSLWEHTPICNWFMQWLDKGDYIRDERGYLELFEDQGFSCQVLKRFKKGLFYNEVYFYAVPEQEKGDH</sequence>